<name>A0AA36DBX0_9BILA</name>
<reference evidence="3" key="1">
    <citation type="submission" date="2023-06" db="EMBL/GenBank/DDBJ databases">
        <authorList>
            <person name="Delattre M."/>
        </authorList>
    </citation>
    <scope>NUCLEOTIDE SEQUENCE</scope>
    <source>
        <strain evidence="3">AF72</strain>
    </source>
</reference>
<dbReference type="Proteomes" id="UP001177023">
    <property type="component" value="Unassembled WGS sequence"/>
</dbReference>
<organism evidence="3 4">
    <name type="scientific">Mesorhabditis spiculigera</name>
    <dbReference type="NCBI Taxonomy" id="96644"/>
    <lineage>
        <taxon>Eukaryota</taxon>
        <taxon>Metazoa</taxon>
        <taxon>Ecdysozoa</taxon>
        <taxon>Nematoda</taxon>
        <taxon>Chromadorea</taxon>
        <taxon>Rhabditida</taxon>
        <taxon>Rhabditina</taxon>
        <taxon>Rhabditomorpha</taxon>
        <taxon>Rhabditoidea</taxon>
        <taxon>Rhabditidae</taxon>
        <taxon>Mesorhabditinae</taxon>
        <taxon>Mesorhabditis</taxon>
    </lineage>
</organism>
<feature type="compositionally biased region" description="Polar residues" evidence="2">
    <location>
        <begin position="153"/>
        <end position="163"/>
    </location>
</feature>
<evidence type="ECO:0000313" key="3">
    <source>
        <dbReference type="EMBL" id="CAJ0584647.1"/>
    </source>
</evidence>
<proteinExistence type="predicted"/>
<protein>
    <submittedName>
        <fullName evidence="3">Uncharacterized protein</fullName>
    </submittedName>
</protein>
<sequence length="171" mass="19589">MEVEKLENEKDTLERKLQELKDELAQVGRGQDRKDSDLAELQRKHQAEIDKLKQEIAALQDKHLSDLDDEKEQYTKMTKMRDELNKTSEKLIASETNRANLKNELDKIQTDLKFGRSIDTPGPRDPSLVEIPKAEDDASKEIHVPSELKYDDGQSSMTSSHYSTLGRDHGL</sequence>
<evidence type="ECO:0000313" key="4">
    <source>
        <dbReference type="Proteomes" id="UP001177023"/>
    </source>
</evidence>
<evidence type="ECO:0000256" key="2">
    <source>
        <dbReference type="SAM" id="MobiDB-lite"/>
    </source>
</evidence>
<gene>
    <name evidence="3" type="ORF">MSPICULIGERA_LOCUS22693</name>
</gene>
<feature type="compositionally biased region" description="Basic and acidic residues" evidence="2">
    <location>
        <begin position="132"/>
        <end position="152"/>
    </location>
</feature>
<dbReference type="AlphaFoldDB" id="A0AA36DBX0"/>
<feature type="region of interest" description="Disordered" evidence="2">
    <location>
        <begin position="114"/>
        <end position="171"/>
    </location>
</feature>
<feature type="coiled-coil region" evidence="1">
    <location>
        <begin position="3"/>
        <end position="111"/>
    </location>
</feature>
<comment type="caution">
    <text evidence="3">The sequence shown here is derived from an EMBL/GenBank/DDBJ whole genome shotgun (WGS) entry which is preliminary data.</text>
</comment>
<dbReference type="EMBL" id="CATQJA010002699">
    <property type="protein sequence ID" value="CAJ0584647.1"/>
    <property type="molecule type" value="Genomic_DNA"/>
</dbReference>
<keyword evidence="4" id="KW-1185">Reference proteome</keyword>
<evidence type="ECO:0000256" key="1">
    <source>
        <dbReference type="SAM" id="Coils"/>
    </source>
</evidence>
<accession>A0AA36DBX0</accession>
<feature type="non-terminal residue" evidence="3">
    <location>
        <position position="1"/>
    </location>
</feature>
<keyword evidence="1" id="KW-0175">Coiled coil</keyword>